<evidence type="ECO:0000256" key="3">
    <source>
        <dbReference type="ARBA" id="ARBA00007931"/>
    </source>
</evidence>
<keyword evidence="4" id="KW-1003">Cell membrane</keyword>
<comment type="caution">
    <text evidence="15">The sequence shown here is derived from an EMBL/GenBank/DDBJ whole genome shotgun (WGS) entry which is preliminary data.</text>
</comment>
<evidence type="ECO:0000256" key="10">
    <source>
        <dbReference type="ARBA" id="ARBA00022989"/>
    </source>
</evidence>
<feature type="transmembrane region" description="Helical" evidence="13">
    <location>
        <begin position="124"/>
        <end position="152"/>
    </location>
</feature>
<evidence type="ECO:0000256" key="8">
    <source>
        <dbReference type="ARBA" id="ARBA00022801"/>
    </source>
</evidence>
<evidence type="ECO:0000256" key="5">
    <source>
        <dbReference type="ARBA" id="ARBA00022670"/>
    </source>
</evidence>
<feature type="transmembrane region" description="Helical" evidence="13">
    <location>
        <begin position="202"/>
        <end position="225"/>
    </location>
</feature>
<dbReference type="PANTHER" id="PTHR35864">
    <property type="entry name" value="ZINC METALLOPROTEASE MJ0611-RELATED"/>
    <property type="match status" value="1"/>
</dbReference>
<dbReference type="GO" id="GO:0005886">
    <property type="term" value="C:plasma membrane"/>
    <property type="evidence" value="ECO:0007669"/>
    <property type="project" value="UniProtKB-SubCell"/>
</dbReference>
<dbReference type="AlphaFoldDB" id="A0A5A5TDR3"/>
<proteinExistence type="inferred from homology"/>
<evidence type="ECO:0000256" key="11">
    <source>
        <dbReference type="ARBA" id="ARBA00023049"/>
    </source>
</evidence>
<dbReference type="GO" id="GO:0046872">
    <property type="term" value="F:metal ion binding"/>
    <property type="evidence" value="ECO:0007669"/>
    <property type="project" value="UniProtKB-KW"/>
</dbReference>
<evidence type="ECO:0000313" key="16">
    <source>
        <dbReference type="Proteomes" id="UP000322530"/>
    </source>
</evidence>
<dbReference type="RefSeq" id="WP_149401972.1">
    <property type="nucleotide sequence ID" value="NZ_BIXY01000034.1"/>
</dbReference>
<feature type="domain" description="Peptidase M50" evidence="14">
    <location>
        <begin position="129"/>
        <end position="185"/>
    </location>
</feature>
<evidence type="ECO:0000313" key="15">
    <source>
        <dbReference type="EMBL" id="GCF09014.1"/>
    </source>
</evidence>
<feature type="transmembrane region" description="Helical" evidence="13">
    <location>
        <begin position="92"/>
        <end position="112"/>
    </location>
</feature>
<reference evidence="15 16" key="1">
    <citation type="submission" date="2019-01" db="EMBL/GenBank/DDBJ databases">
        <title>Draft genome sequence of Dictyobacter sp. Uno17.</title>
        <authorList>
            <person name="Wang C.M."/>
            <person name="Zheng Y."/>
            <person name="Sakai Y."/>
            <person name="Abe K."/>
            <person name="Yokota A."/>
            <person name="Yabe S."/>
        </authorList>
    </citation>
    <scope>NUCLEOTIDE SEQUENCE [LARGE SCALE GENOMIC DNA]</scope>
    <source>
        <strain evidence="15 16">Uno17</strain>
    </source>
</reference>
<feature type="transmembrane region" description="Helical" evidence="13">
    <location>
        <begin position="6"/>
        <end position="33"/>
    </location>
</feature>
<dbReference type="CDD" id="cd06158">
    <property type="entry name" value="S2P-M50_like_1"/>
    <property type="match status" value="1"/>
</dbReference>
<evidence type="ECO:0000256" key="9">
    <source>
        <dbReference type="ARBA" id="ARBA00022833"/>
    </source>
</evidence>
<dbReference type="GO" id="GO:0006508">
    <property type="term" value="P:proteolysis"/>
    <property type="evidence" value="ECO:0007669"/>
    <property type="project" value="UniProtKB-KW"/>
</dbReference>
<feature type="transmembrane region" description="Helical" evidence="13">
    <location>
        <begin position="54"/>
        <end position="72"/>
    </location>
</feature>
<keyword evidence="8" id="KW-0378">Hydrolase</keyword>
<evidence type="ECO:0000259" key="14">
    <source>
        <dbReference type="Pfam" id="PF02163"/>
    </source>
</evidence>
<accession>A0A5A5TDR3</accession>
<dbReference type="GO" id="GO:0008237">
    <property type="term" value="F:metallopeptidase activity"/>
    <property type="evidence" value="ECO:0007669"/>
    <property type="project" value="UniProtKB-KW"/>
</dbReference>
<keyword evidence="10 13" id="KW-1133">Transmembrane helix</keyword>
<keyword evidence="16" id="KW-1185">Reference proteome</keyword>
<name>A0A5A5TDR3_9CHLR</name>
<evidence type="ECO:0000256" key="2">
    <source>
        <dbReference type="ARBA" id="ARBA00004651"/>
    </source>
</evidence>
<dbReference type="InterPro" id="IPR044537">
    <property type="entry name" value="Rip2-like"/>
</dbReference>
<comment type="cofactor">
    <cofactor evidence="1">
        <name>Zn(2+)</name>
        <dbReference type="ChEBI" id="CHEBI:29105"/>
    </cofactor>
</comment>
<dbReference type="InterPro" id="IPR008915">
    <property type="entry name" value="Peptidase_M50"/>
</dbReference>
<evidence type="ECO:0000256" key="13">
    <source>
        <dbReference type="SAM" id="Phobius"/>
    </source>
</evidence>
<gene>
    <name evidence="15" type="ORF">KDI_25780</name>
</gene>
<keyword evidence="7" id="KW-0479">Metal-binding</keyword>
<evidence type="ECO:0000256" key="12">
    <source>
        <dbReference type="ARBA" id="ARBA00023136"/>
    </source>
</evidence>
<protein>
    <recommendedName>
        <fullName evidence="14">Peptidase M50 domain-containing protein</fullName>
    </recommendedName>
</protein>
<dbReference type="OrthoDB" id="9800627at2"/>
<organism evidence="15 16">
    <name type="scientific">Dictyobacter arantiisoli</name>
    <dbReference type="NCBI Taxonomy" id="2014874"/>
    <lineage>
        <taxon>Bacteria</taxon>
        <taxon>Bacillati</taxon>
        <taxon>Chloroflexota</taxon>
        <taxon>Ktedonobacteria</taxon>
        <taxon>Ktedonobacterales</taxon>
        <taxon>Dictyobacteraceae</taxon>
        <taxon>Dictyobacter</taxon>
    </lineage>
</organism>
<evidence type="ECO:0000256" key="4">
    <source>
        <dbReference type="ARBA" id="ARBA00022475"/>
    </source>
</evidence>
<keyword evidence="11" id="KW-0482">Metalloprotease</keyword>
<dbReference type="Pfam" id="PF02163">
    <property type="entry name" value="Peptidase_M50"/>
    <property type="match status" value="1"/>
</dbReference>
<keyword evidence="5" id="KW-0645">Protease</keyword>
<evidence type="ECO:0000256" key="6">
    <source>
        <dbReference type="ARBA" id="ARBA00022692"/>
    </source>
</evidence>
<dbReference type="PANTHER" id="PTHR35864:SF1">
    <property type="entry name" value="ZINC METALLOPROTEASE YWHC-RELATED"/>
    <property type="match status" value="1"/>
</dbReference>
<dbReference type="EMBL" id="BIXY01000034">
    <property type="protein sequence ID" value="GCF09014.1"/>
    <property type="molecule type" value="Genomic_DNA"/>
</dbReference>
<dbReference type="InterPro" id="IPR052348">
    <property type="entry name" value="Metallopeptidase_M50B"/>
</dbReference>
<feature type="transmembrane region" description="Helical" evidence="13">
    <location>
        <begin position="172"/>
        <end position="190"/>
    </location>
</feature>
<dbReference type="Proteomes" id="UP000322530">
    <property type="component" value="Unassembled WGS sequence"/>
</dbReference>
<keyword evidence="9" id="KW-0862">Zinc</keyword>
<keyword evidence="6 13" id="KW-0812">Transmembrane</keyword>
<sequence>MLDVLLALMIIGSFLVAILLHEWAHAQMAYWLGDHSPNTSERRTLSLSAHIEPVGLLMCIVLAFQSMTGLGWGKPVKPDPWKMRVSANTGVLLVACAGPIFSLLVGLAVAALSRFLYPFYEQNILLSFVLKLLTVFATVNIGLAIFNILPFYPLDGYQIVYTLLPSKQAVQFARSATYGPFIILILFFFLPFLGQFVNMQNFFLFQLAAYIRLGAFLLASLVSGIPLTDTYPYFYGFFVLHF</sequence>
<keyword evidence="12 13" id="KW-0472">Membrane</keyword>
<evidence type="ECO:0000256" key="7">
    <source>
        <dbReference type="ARBA" id="ARBA00022723"/>
    </source>
</evidence>
<comment type="similarity">
    <text evidence="3">Belongs to the peptidase M50B family.</text>
</comment>
<comment type="subcellular location">
    <subcellularLocation>
        <location evidence="2">Cell membrane</location>
        <topology evidence="2">Multi-pass membrane protein</topology>
    </subcellularLocation>
</comment>
<evidence type="ECO:0000256" key="1">
    <source>
        <dbReference type="ARBA" id="ARBA00001947"/>
    </source>
</evidence>